<protein>
    <submittedName>
        <fullName evidence="4">4'-phosphopantetheinyl transferase family protein</fullName>
    </submittedName>
</protein>
<dbReference type="Proteomes" id="UP001595444">
    <property type="component" value="Unassembled WGS sequence"/>
</dbReference>
<organism evidence="4 5">
    <name type="scientific">Kordiimonas pumila</name>
    <dbReference type="NCBI Taxonomy" id="2161677"/>
    <lineage>
        <taxon>Bacteria</taxon>
        <taxon>Pseudomonadati</taxon>
        <taxon>Pseudomonadota</taxon>
        <taxon>Alphaproteobacteria</taxon>
        <taxon>Kordiimonadales</taxon>
        <taxon>Kordiimonadaceae</taxon>
        <taxon>Kordiimonas</taxon>
    </lineage>
</organism>
<feature type="domain" description="4'-phosphopantetheinyl transferase" evidence="3">
    <location>
        <begin position="115"/>
        <end position="194"/>
    </location>
</feature>
<dbReference type="RefSeq" id="WP_194215143.1">
    <property type="nucleotide sequence ID" value="NZ_CP061205.1"/>
</dbReference>
<evidence type="ECO:0000256" key="1">
    <source>
        <dbReference type="ARBA" id="ARBA00010990"/>
    </source>
</evidence>
<keyword evidence="5" id="KW-1185">Reference proteome</keyword>
<comment type="similarity">
    <text evidence="1">Belongs to the P-Pant transferase superfamily. Gsp/Sfp/HetI/AcpT family.</text>
</comment>
<dbReference type="Pfam" id="PF01648">
    <property type="entry name" value="ACPS"/>
    <property type="match status" value="1"/>
</dbReference>
<evidence type="ECO:0000313" key="4">
    <source>
        <dbReference type="EMBL" id="MFC3051671.1"/>
    </source>
</evidence>
<dbReference type="Gene3D" id="3.90.470.20">
    <property type="entry name" value="4'-phosphopantetheinyl transferase domain"/>
    <property type="match status" value="2"/>
</dbReference>
<reference evidence="5" key="1">
    <citation type="journal article" date="2019" name="Int. J. Syst. Evol. Microbiol.">
        <title>The Global Catalogue of Microorganisms (GCM) 10K type strain sequencing project: providing services to taxonomists for standard genome sequencing and annotation.</title>
        <authorList>
            <consortium name="The Broad Institute Genomics Platform"/>
            <consortium name="The Broad Institute Genome Sequencing Center for Infectious Disease"/>
            <person name="Wu L."/>
            <person name="Ma J."/>
        </authorList>
    </citation>
    <scope>NUCLEOTIDE SEQUENCE [LARGE SCALE GENOMIC DNA]</scope>
    <source>
        <strain evidence="5">KCTC 62164</strain>
    </source>
</reference>
<gene>
    <name evidence="4" type="ORF">ACFOKA_07135</name>
</gene>
<dbReference type="InterPro" id="IPR008278">
    <property type="entry name" value="4-PPantetheinyl_Trfase_dom"/>
</dbReference>
<name>A0ABV7D4C1_9PROT</name>
<accession>A0ABV7D4C1</accession>
<dbReference type="EMBL" id="JBHRSL010000004">
    <property type="protein sequence ID" value="MFC3051671.1"/>
    <property type="molecule type" value="Genomic_DNA"/>
</dbReference>
<dbReference type="InterPro" id="IPR050559">
    <property type="entry name" value="P-Pant_transferase_sf"/>
</dbReference>
<keyword evidence="2 4" id="KW-0808">Transferase</keyword>
<evidence type="ECO:0000313" key="5">
    <source>
        <dbReference type="Proteomes" id="UP001595444"/>
    </source>
</evidence>
<sequence>MTGDAGSLERVKIKIRAADAALTKQDMLSEAEHARLAGMHEGARPAFVTARTMLREMLGGYMGLLPGAVPLHQAGAGRRVRLDGFSQDEPPFFSVSHTGGAEDGISAIAVSETTPIGIDIQQIDPEIQWQRVAERRFPEAEAELLLAMPESEGQMLFFTLWAIKESFVKMEDGTLMSYLRQIELDMTDGQFSLKVPSPKGTKKAHIFFHYIPEFEMAIAAVAASPVVFELDSTIMMANRRPDPLSNSA</sequence>
<proteinExistence type="inferred from homology"/>
<dbReference type="InterPro" id="IPR037143">
    <property type="entry name" value="4-PPantetheinyl_Trfase_dom_sf"/>
</dbReference>
<dbReference type="SUPFAM" id="SSF56214">
    <property type="entry name" value="4'-phosphopantetheinyl transferase"/>
    <property type="match status" value="2"/>
</dbReference>
<evidence type="ECO:0000256" key="2">
    <source>
        <dbReference type="ARBA" id="ARBA00022679"/>
    </source>
</evidence>
<dbReference type="GO" id="GO:0016740">
    <property type="term" value="F:transferase activity"/>
    <property type="evidence" value="ECO:0007669"/>
    <property type="project" value="UniProtKB-KW"/>
</dbReference>
<evidence type="ECO:0000259" key="3">
    <source>
        <dbReference type="Pfam" id="PF01648"/>
    </source>
</evidence>
<dbReference type="PANTHER" id="PTHR12215">
    <property type="entry name" value="PHOSPHOPANTETHEINE TRANSFERASE"/>
    <property type="match status" value="1"/>
</dbReference>
<comment type="caution">
    <text evidence="4">The sequence shown here is derived from an EMBL/GenBank/DDBJ whole genome shotgun (WGS) entry which is preliminary data.</text>
</comment>
<dbReference type="PANTHER" id="PTHR12215:SF10">
    <property type="entry name" value="L-AMINOADIPATE-SEMIALDEHYDE DEHYDROGENASE-PHOSPHOPANTETHEINYL TRANSFERASE"/>
    <property type="match status" value="1"/>
</dbReference>